<gene>
    <name evidence="1" type="primary">ghoS</name>
    <name evidence="1" type="ORF">GK091_09205</name>
</gene>
<name>A0A6M0IJA2_9BACT</name>
<evidence type="ECO:0000313" key="2">
    <source>
        <dbReference type="Proteomes" id="UP000477386"/>
    </source>
</evidence>
<sequence>MAESQKVPNYAVVVELENDEEYYRLDQHMEKLNFSTTVEDTHGEKYKLPKGVYYIETAITPPGLLRQIRNEPNQLTKDVKIFLVKSDGGRLGMLDKISTVVM</sequence>
<proteinExistence type="predicted"/>
<dbReference type="Proteomes" id="UP000477386">
    <property type="component" value="Unassembled WGS sequence"/>
</dbReference>
<accession>A0A6M0IJA2</accession>
<evidence type="ECO:0000313" key="1">
    <source>
        <dbReference type="EMBL" id="NEU67053.1"/>
    </source>
</evidence>
<keyword evidence="2" id="KW-1185">Reference proteome</keyword>
<dbReference type="AlphaFoldDB" id="A0A6M0IJA2"/>
<reference evidence="1 2" key="1">
    <citation type="submission" date="2020-02" db="EMBL/GenBank/DDBJ databases">
        <title>Draft genome sequence of two Spirosoma agri KCTC 52727 and Spirosoma terrae KCTC 52035.</title>
        <authorList>
            <person name="Rojas J."/>
            <person name="Ambika Manirajan B."/>
            <person name="Ratering S."/>
            <person name="Suarez C."/>
            <person name="Schnell S."/>
        </authorList>
    </citation>
    <scope>NUCLEOTIDE SEQUENCE [LARGE SCALE GENOMIC DNA]</scope>
    <source>
        <strain evidence="1 2">KCTC 52727</strain>
    </source>
</reference>
<dbReference type="EMBL" id="JAAGNZ010000001">
    <property type="protein sequence ID" value="NEU67053.1"/>
    <property type="molecule type" value="Genomic_DNA"/>
</dbReference>
<comment type="caution">
    <text evidence="1">The sequence shown here is derived from an EMBL/GenBank/DDBJ whole genome shotgun (WGS) entry which is preliminary data.</text>
</comment>
<organism evidence="1 2">
    <name type="scientific">Spirosoma agri</name>
    <dbReference type="NCBI Taxonomy" id="1987381"/>
    <lineage>
        <taxon>Bacteria</taxon>
        <taxon>Pseudomonadati</taxon>
        <taxon>Bacteroidota</taxon>
        <taxon>Cytophagia</taxon>
        <taxon>Cytophagales</taxon>
        <taxon>Cytophagaceae</taxon>
        <taxon>Spirosoma</taxon>
    </lineage>
</organism>
<protein>
    <submittedName>
        <fullName evidence="1">Type V toxin-antitoxin system endoribonuclease antitoxin GhoS</fullName>
    </submittedName>
</protein>
<dbReference type="RefSeq" id="WP_164036588.1">
    <property type="nucleotide sequence ID" value="NZ_JAAGNZ010000001.1"/>
</dbReference>